<dbReference type="EMBL" id="SRIO01000008">
    <property type="protein sequence ID" value="TFZ82538.1"/>
    <property type="molecule type" value="Genomic_DNA"/>
</dbReference>
<keyword evidence="10" id="KW-1185">Reference proteome</keyword>
<name>A0A4Z0F9K1_9GAMM</name>
<dbReference type="InterPro" id="IPR036188">
    <property type="entry name" value="FAD/NAD-bd_sf"/>
</dbReference>
<reference evidence="9 10" key="1">
    <citation type="journal article" date="2019" name="ISME J.">
        <title>Candidatus Macondimonas diazotrophica, a novel gammaproteobacterial genus dominating crude-oil-contaminated coastal sediments.</title>
        <authorList>
            <person name="Karthikeyan S."/>
            <person name="Konstantinidis K."/>
        </authorList>
    </citation>
    <scope>NUCLEOTIDE SEQUENCE [LARGE SCALE GENOMIC DNA]</scope>
    <source>
        <strain evidence="9 10">KTK01</strain>
    </source>
</reference>
<evidence type="ECO:0000259" key="8">
    <source>
        <dbReference type="Pfam" id="PF01494"/>
    </source>
</evidence>
<keyword evidence="7" id="KW-0503">Monooxygenase</keyword>
<dbReference type="Pfam" id="PF01494">
    <property type="entry name" value="FAD_binding_3"/>
    <property type="match status" value="1"/>
</dbReference>
<organism evidence="9 10">
    <name type="scientific">Candidatus Macondimonas diazotrophica</name>
    <dbReference type="NCBI Taxonomy" id="2305248"/>
    <lineage>
        <taxon>Bacteria</taxon>
        <taxon>Pseudomonadati</taxon>
        <taxon>Pseudomonadota</taxon>
        <taxon>Gammaproteobacteria</taxon>
        <taxon>Chromatiales</taxon>
        <taxon>Ectothiorhodospiraceae</taxon>
        <taxon>Candidatus Macondimonas</taxon>
    </lineage>
</organism>
<evidence type="ECO:0000256" key="7">
    <source>
        <dbReference type="ARBA" id="ARBA00023033"/>
    </source>
</evidence>
<evidence type="ECO:0000313" key="10">
    <source>
        <dbReference type="Proteomes" id="UP000297890"/>
    </source>
</evidence>
<protein>
    <submittedName>
        <fullName evidence="9">2-octaprenyl-6-methoxyphenyl hydroxylase</fullName>
        <ecNumber evidence="9">1.14.13.-</ecNumber>
    </submittedName>
</protein>
<comment type="caution">
    <text evidence="9">The sequence shown here is derived from an EMBL/GenBank/DDBJ whole genome shotgun (WGS) entry which is preliminary data.</text>
</comment>
<dbReference type="UniPathway" id="UPA00232"/>
<evidence type="ECO:0000256" key="3">
    <source>
        <dbReference type="ARBA" id="ARBA00005349"/>
    </source>
</evidence>
<dbReference type="InterPro" id="IPR051205">
    <property type="entry name" value="UbiH/COQ6_monooxygenase"/>
</dbReference>
<dbReference type="GO" id="GO:0008681">
    <property type="term" value="F:2-octaprenyl-6-methoxyphenol hydroxylase activity"/>
    <property type="evidence" value="ECO:0007669"/>
    <property type="project" value="TreeGrafter"/>
</dbReference>
<dbReference type="AlphaFoldDB" id="A0A4Z0F9K1"/>
<keyword evidence="4" id="KW-0285">Flavoprotein</keyword>
<dbReference type="EC" id="1.14.13.-" evidence="9"/>
<dbReference type="PRINTS" id="PR00420">
    <property type="entry name" value="RNGMNOXGNASE"/>
</dbReference>
<dbReference type="GO" id="GO:0006744">
    <property type="term" value="P:ubiquinone biosynthetic process"/>
    <property type="evidence" value="ECO:0007669"/>
    <property type="project" value="UniProtKB-UniPathway"/>
</dbReference>
<dbReference type="InterPro" id="IPR002938">
    <property type="entry name" value="FAD-bd"/>
</dbReference>
<dbReference type="Proteomes" id="UP000297890">
    <property type="component" value="Unassembled WGS sequence"/>
</dbReference>
<gene>
    <name evidence="9" type="primary">ubiH</name>
    <name evidence="9" type="synonym">visB</name>
    <name evidence="9" type="ORF">E4680_07455</name>
</gene>
<accession>A0A4Z0F9K1</accession>
<keyword evidence="6 9" id="KW-0560">Oxidoreductase</keyword>
<evidence type="ECO:0000256" key="4">
    <source>
        <dbReference type="ARBA" id="ARBA00022630"/>
    </source>
</evidence>
<comment type="similarity">
    <text evidence="3">Belongs to the UbiH/COQ6 family.</text>
</comment>
<dbReference type="NCBIfam" id="NF004356">
    <property type="entry name" value="PRK05732.1"/>
    <property type="match status" value="1"/>
</dbReference>
<dbReference type="PANTHER" id="PTHR43876">
    <property type="entry name" value="UBIQUINONE BIOSYNTHESIS MONOOXYGENASE COQ6, MITOCHONDRIAL"/>
    <property type="match status" value="1"/>
</dbReference>
<comment type="pathway">
    <text evidence="2">Cofactor biosynthesis; ubiquinone biosynthesis.</text>
</comment>
<evidence type="ECO:0000256" key="5">
    <source>
        <dbReference type="ARBA" id="ARBA00022827"/>
    </source>
</evidence>
<evidence type="ECO:0000313" key="9">
    <source>
        <dbReference type="EMBL" id="TFZ82538.1"/>
    </source>
</evidence>
<feature type="domain" description="FAD-binding" evidence="8">
    <location>
        <begin position="13"/>
        <end position="352"/>
    </location>
</feature>
<evidence type="ECO:0000256" key="6">
    <source>
        <dbReference type="ARBA" id="ARBA00023002"/>
    </source>
</evidence>
<dbReference type="SUPFAM" id="SSF51905">
    <property type="entry name" value="FAD/NAD(P)-binding domain"/>
    <property type="match status" value="1"/>
</dbReference>
<dbReference type="PANTHER" id="PTHR43876:SF8">
    <property type="entry name" value="2-OCTAPRENYL-6-METHOXYPHENOL HYDROXYLASE"/>
    <property type="match status" value="1"/>
</dbReference>
<dbReference type="OrthoDB" id="9769565at2"/>
<proteinExistence type="inferred from homology"/>
<dbReference type="NCBIfam" id="TIGR01988">
    <property type="entry name" value="Ubi-OHases"/>
    <property type="match status" value="1"/>
</dbReference>
<dbReference type="GO" id="GO:0071949">
    <property type="term" value="F:FAD binding"/>
    <property type="evidence" value="ECO:0007669"/>
    <property type="project" value="InterPro"/>
</dbReference>
<dbReference type="InterPro" id="IPR010971">
    <property type="entry name" value="UbiH/COQ6"/>
</dbReference>
<comment type="cofactor">
    <cofactor evidence="1">
        <name>FAD</name>
        <dbReference type="ChEBI" id="CHEBI:57692"/>
    </cofactor>
</comment>
<keyword evidence="5" id="KW-0274">FAD</keyword>
<dbReference type="Gene3D" id="3.50.50.60">
    <property type="entry name" value="FAD/NAD(P)-binding domain"/>
    <property type="match status" value="2"/>
</dbReference>
<evidence type="ECO:0000256" key="2">
    <source>
        <dbReference type="ARBA" id="ARBA00004749"/>
    </source>
</evidence>
<dbReference type="RefSeq" id="WP_135281784.1">
    <property type="nucleotide sequence ID" value="NZ_SRIO01000008.1"/>
</dbReference>
<evidence type="ECO:0000256" key="1">
    <source>
        <dbReference type="ARBA" id="ARBA00001974"/>
    </source>
</evidence>
<sequence>MSVHALRGGARAEYDVVLVGAGLVGAALALALAPQSLRVALIEAQPLDQMEQPGYDERTTALSFASVRILQSLGVWSALARHASPIRHIHVSQQGGFGVSRFDAREVGVDALGQVLPNHHLIAALLDRLGRQEDLDVYAPSRVVAVHQDGGRMRVRLEDQTERFEIHSRLLVAADGAESPVRTLLGVGVTRRDYGQSAIIANVSPGIAPQGRAFERFTPDGPIALLPLSEARCALVWTVSSLAQQWALELPDAQFLEELEARFGRRLGRFERVGRRRAYPLALVRSRRMVEGRTVFLGNAAHAIHPVAGLGFNLALREAAILAEILAEATDPGDRDILEGFEQRIERYQDQIIGFSDALPRLFAQRFPGFEHARSLGLLGLDLLPALKTGFVLHTMGLDSGMPALARGSGPSRITGGGP</sequence>